<dbReference type="AlphaFoldDB" id="A0A0D9XHP6"/>
<reference evidence="2 3" key="1">
    <citation type="submission" date="2012-08" db="EMBL/GenBank/DDBJ databases">
        <title>Oryza genome evolution.</title>
        <authorList>
            <person name="Wing R.A."/>
        </authorList>
    </citation>
    <scope>NUCLEOTIDE SEQUENCE</scope>
</reference>
<reference evidence="3" key="2">
    <citation type="submission" date="2013-12" db="EMBL/GenBank/DDBJ databases">
        <authorList>
            <person name="Yu Y."/>
            <person name="Lee S."/>
            <person name="de Baynast K."/>
            <person name="Wissotski M."/>
            <person name="Liu L."/>
            <person name="Talag J."/>
            <person name="Goicoechea J."/>
            <person name="Angelova A."/>
            <person name="Jetty R."/>
            <person name="Kudrna D."/>
            <person name="Golser W."/>
            <person name="Rivera L."/>
            <person name="Zhang J."/>
            <person name="Wing R."/>
        </authorList>
    </citation>
    <scope>NUCLEOTIDE SEQUENCE</scope>
</reference>
<comment type="similarity">
    <text evidence="1">Belongs to the plant acyltransferase family.</text>
</comment>
<dbReference type="InterPro" id="IPR023213">
    <property type="entry name" value="CAT-like_dom_sf"/>
</dbReference>
<dbReference type="InterPro" id="IPR050898">
    <property type="entry name" value="Plant_acyltransferase"/>
</dbReference>
<proteinExistence type="inferred from homology"/>
<evidence type="ECO:0000256" key="1">
    <source>
        <dbReference type="ARBA" id="ARBA00009861"/>
    </source>
</evidence>
<organism evidence="2 3">
    <name type="scientific">Leersia perrieri</name>
    <dbReference type="NCBI Taxonomy" id="77586"/>
    <lineage>
        <taxon>Eukaryota</taxon>
        <taxon>Viridiplantae</taxon>
        <taxon>Streptophyta</taxon>
        <taxon>Embryophyta</taxon>
        <taxon>Tracheophyta</taxon>
        <taxon>Spermatophyta</taxon>
        <taxon>Magnoliopsida</taxon>
        <taxon>Liliopsida</taxon>
        <taxon>Poales</taxon>
        <taxon>Poaceae</taxon>
        <taxon>BOP clade</taxon>
        <taxon>Oryzoideae</taxon>
        <taxon>Oryzeae</taxon>
        <taxon>Oryzinae</taxon>
        <taxon>Leersia</taxon>
    </lineage>
</organism>
<dbReference type="Proteomes" id="UP000032180">
    <property type="component" value="Chromosome 10"/>
</dbReference>
<reference evidence="2" key="3">
    <citation type="submission" date="2015-04" db="UniProtKB">
        <authorList>
            <consortium name="EnsemblPlants"/>
        </authorList>
    </citation>
    <scope>IDENTIFICATION</scope>
</reference>
<dbReference type="eggNOG" id="ENOG502RMG6">
    <property type="taxonomic scope" value="Eukaryota"/>
</dbReference>
<evidence type="ECO:0000313" key="2">
    <source>
        <dbReference type="EnsemblPlants" id="LPERR10G01510.1"/>
    </source>
</evidence>
<protein>
    <submittedName>
        <fullName evidence="2">Uncharacterized protein</fullName>
    </submittedName>
</protein>
<dbReference type="PANTHER" id="PTHR31147:SF61">
    <property type="entry name" value="ACYL TRANSFERASE 15"/>
    <property type="match status" value="1"/>
</dbReference>
<dbReference type="Pfam" id="PF02458">
    <property type="entry name" value="Transferase"/>
    <property type="match status" value="1"/>
</dbReference>
<accession>A0A0D9XHP6</accession>
<dbReference type="HOGENOM" id="CLU_014546_2_0_1"/>
<sequence length="513" mass="55147">MSIVVTRSPSVAIRPSEPSATSSKLVLSSFDKFFVGAPSTVLLVFEHPIHDPVETIKRALSHALHHSTPSPVALHGVLSLARVGSGWGREERSPSVAIRPPEPSATSRKLVLSSFDKFFVGAPSTVLLVFEHPIHDLVETIKRALSHALQHYHPFAGRLAGGEGDGDEEEVHIACTGEGATFVAASANCALRDVDFSEQQELLFELAVYYPGCKGCSRGDPLLMMQVTVFTCGGFVLGASWHHVVADGAGMAQFLQAVGELARGLPAPTVVPIRHDESLPAVPPTTLALKGLPTGDYHTDQPPEGHALLHVTIPWGFINRVRDELNFHPRCTAFEAVAAAIWRCRTRAVMTDPDAPALLLFTVNLRGYLGAKDGYYGNCIGMHMVVAPSCGMVANADVAELVGMIRRAKEQMSGTFGGDDADQLRAISELRHVGYDNLLYVSCWRNLGFEEVDFGGGKTTRVMAYTEMALGPPTGFLCMPCKGEEGANVTMSATGCVKPEHADAFVREIATLK</sequence>
<dbReference type="Gene3D" id="3.30.559.10">
    <property type="entry name" value="Chloramphenicol acetyltransferase-like domain"/>
    <property type="match status" value="2"/>
</dbReference>
<dbReference type="EnsemblPlants" id="LPERR10G01510.1">
    <property type="protein sequence ID" value="LPERR10G01510.1"/>
    <property type="gene ID" value="LPERR10G01510"/>
</dbReference>
<dbReference type="Gramene" id="LPERR10G01510.1">
    <property type="protein sequence ID" value="LPERR10G01510.1"/>
    <property type="gene ID" value="LPERR10G01510"/>
</dbReference>
<evidence type="ECO:0000313" key="3">
    <source>
        <dbReference type="Proteomes" id="UP000032180"/>
    </source>
</evidence>
<dbReference type="GO" id="GO:0050734">
    <property type="term" value="F:hydroxycinnamoyltransferase activity"/>
    <property type="evidence" value="ECO:0007669"/>
    <property type="project" value="UniProtKB-ARBA"/>
</dbReference>
<keyword evidence="3" id="KW-1185">Reference proteome</keyword>
<dbReference type="PANTHER" id="PTHR31147">
    <property type="entry name" value="ACYL TRANSFERASE 4"/>
    <property type="match status" value="1"/>
</dbReference>
<name>A0A0D9XHP6_9ORYZ</name>